<gene>
    <name evidence="1" type="ORF">SAMN04488522_108231</name>
</gene>
<proteinExistence type="predicted"/>
<dbReference type="Proteomes" id="UP000184287">
    <property type="component" value="Unassembled WGS sequence"/>
</dbReference>
<keyword evidence="2" id="KW-1185">Reference proteome</keyword>
<sequence length="176" mass="20564">MSYINVIVDAERFLGFVKRLALKHHVYCYFEYRSLLDRTKKSYVKVDFNSENYGELLNEEYEHFFFSSKEVDITGALSFYGGSLFEYSIEGGGGRKSAHEIELLQLRILAKKPDKAIKSFFNAINNGLKKDENFSQGIGPSSYYKKFFYLEELADGRFEIWNNLRNKNVPMTIIRQ</sequence>
<dbReference type="EMBL" id="FQUQ01000008">
    <property type="protein sequence ID" value="SHG91655.1"/>
    <property type="molecule type" value="Genomic_DNA"/>
</dbReference>
<evidence type="ECO:0000313" key="1">
    <source>
        <dbReference type="EMBL" id="SHG91655.1"/>
    </source>
</evidence>
<accession>A0A1M5NQD9</accession>
<dbReference type="STRING" id="288992.SAMN04488522_108231"/>
<reference evidence="2" key="1">
    <citation type="submission" date="2016-11" db="EMBL/GenBank/DDBJ databases">
        <authorList>
            <person name="Varghese N."/>
            <person name="Submissions S."/>
        </authorList>
    </citation>
    <scope>NUCLEOTIDE SEQUENCE [LARGE SCALE GENOMIC DNA]</scope>
    <source>
        <strain evidence="2">DSM 16990</strain>
    </source>
</reference>
<dbReference type="OrthoDB" id="1246428at2"/>
<protein>
    <submittedName>
        <fullName evidence="1">Uncharacterized protein</fullName>
    </submittedName>
</protein>
<evidence type="ECO:0000313" key="2">
    <source>
        <dbReference type="Proteomes" id="UP000184287"/>
    </source>
</evidence>
<organism evidence="1 2">
    <name type="scientific">Pedobacter caeni</name>
    <dbReference type="NCBI Taxonomy" id="288992"/>
    <lineage>
        <taxon>Bacteria</taxon>
        <taxon>Pseudomonadati</taxon>
        <taxon>Bacteroidota</taxon>
        <taxon>Sphingobacteriia</taxon>
        <taxon>Sphingobacteriales</taxon>
        <taxon>Sphingobacteriaceae</taxon>
        <taxon>Pedobacter</taxon>
    </lineage>
</organism>
<dbReference type="AlphaFoldDB" id="A0A1M5NQD9"/>
<name>A0A1M5NQD9_9SPHI</name>
<dbReference type="RefSeq" id="WP_073238241.1">
    <property type="nucleotide sequence ID" value="NZ_FQUQ01000008.1"/>
</dbReference>